<dbReference type="InterPro" id="IPR020568">
    <property type="entry name" value="Ribosomal_Su5_D2-typ_SF"/>
</dbReference>
<keyword evidence="3 9" id="KW-0645">Protease</keyword>
<keyword evidence="7 9" id="KW-0067">ATP-binding</keyword>
<keyword evidence="4 9" id="KW-0547">Nucleotide-binding</keyword>
<dbReference type="InterPro" id="IPR015947">
    <property type="entry name" value="PUA-like_sf"/>
</dbReference>
<dbReference type="Gene3D" id="3.30.230.10">
    <property type="match status" value="1"/>
</dbReference>
<dbReference type="SMART" id="SM00382">
    <property type="entry name" value="AAA"/>
    <property type="match status" value="1"/>
</dbReference>
<feature type="active site" evidence="9 11">
    <location>
        <position position="684"/>
    </location>
</feature>
<dbReference type="PROSITE" id="PS01046">
    <property type="entry name" value="LON_SER"/>
    <property type="match status" value="1"/>
</dbReference>
<dbReference type="Pfam" id="PF02190">
    <property type="entry name" value="LON_substr_bdg"/>
    <property type="match status" value="1"/>
</dbReference>
<evidence type="ECO:0000256" key="13">
    <source>
        <dbReference type="PROSITE-ProRule" id="PRU01122"/>
    </source>
</evidence>
<dbReference type="CDD" id="cd19500">
    <property type="entry name" value="RecA-like_Lon"/>
    <property type="match status" value="1"/>
</dbReference>
<dbReference type="GO" id="GO:0016887">
    <property type="term" value="F:ATP hydrolysis activity"/>
    <property type="evidence" value="ECO:0007669"/>
    <property type="project" value="UniProtKB-UniRule"/>
</dbReference>
<dbReference type="InterPro" id="IPR027065">
    <property type="entry name" value="Lon_Prtase"/>
</dbReference>
<dbReference type="GO" id="GO:0034605">
    <property type="term" value="P:cellular response to heat"/>
    <property type="evidence" value="ECO:0007669"/>
    <property type="project" value="UniProtKB-UniRule"/>
</dbReference>
<dbReference type="InterPro" id="IPR054594">
    <property type="entry name" value="Lon_lid"/>
</dbReference>
<dbReference type="SUPFAM" id="SSF88697">
    <property type="entry name" value="PUA domain-like"/>
    <property type="match status" value="1"/>
</dbReference>
<feature type="active site" evidence="9 11">
    <location>
        <position position="727"/>
    </location>
</feature>
<dbReference type="EC" id="3.4.21.53" evidence="9 10"/>
<evidence type="ECO:0000259" key="16">
    <source>
        <dbReference type="PROSITE" id="PS51787"/>
    </source>
</evidence>
<dbReference type="GO" id="GO:0004176">
    <property type="term" value="F:ATP-dependent peptidase activity"/>
    <property type="evidence" value="ECO:0007669"/>
    <property type="project" value="UniProtKB-UniRule"/>
</dbReference>
<feature type="binding site" evidence="9 12">
    <location>
        <begin position="361"/>
        <end position="368"/>
    </location>
    <ligand>
        <name>ATP</name>
        <dbReference type="ChEBI" id="CHEBI:30616"/>
    </ligand>
</feature>
<evidence type="ECO:0000256" key="4">
    <source>
        <dbReference type="ARBA" id="ARBA00022741"/>
    </source>
</evidence>
<comment type="induction">
    <text evidence="9">By heat shock.</text>
</comment>
<dbReference type="Pfam" id="PF22667">
    <property type="entry name" value="Lon_lid"/>
    <property type="match status" value="1"/>
</dbReference>
<dbReference type="Gene3D" id="1.20.5.5270">
    <property type="match status" value="1"/>
</dbReference>
<dbReference type="Pfam" id="PF00004">
    <property type="entry name" value="AAA"/>
    <property type="match status" value="1"/>
</dbReference>
<keyword evidence="5 9" id="KW-0378">Hydrolase</keyword>
<dbReference type="PANTHER" id="PTHR10046">
    <property type="entry name" value="ATP DEPENDENT LON PROTEASE FAMILY MEMBER"/>
    <property type="match status" value="1"/>
</dbReference>
<protein>
    <recommendedName>
        <fullName evidence="9 10">Lon protease</fullName>
        <ecNumber evidence="9 10">3.4.21.53</ecNumber>
    </recommendedName>
    <alternativeName>
        <fullName evidence="9">ATP-dependent protease La</fullName>
    </alternativeName>
</protein>
<keyword evidence="6 9" id="KW-0720">Serine protease</keyword>
<dbReference type="PIRSF" id="PIRSF001174">
    <property type="entry name" value="Lon_proteas"/>
    <property type="match status" value="1"/>
</dbReference>
<comment type="similarity">
    <text evidence="9 10 13 14">Belongs to the peptidase S16 family.</text>
</comment>
<dbReference type="InterPro" id="IPR027417">
    <property type="entry name" value="P-loop_NTPase"/>
</dbReference>
<evidence type="ECO:0000256" key="10">
    <source>
        <dbReference type="PIRNR" id="PIRNR001174"/>
    </source>
</evidence>
<evidence type="ECO:0000256" key="14">
    <source>
        <dbReference type="RuleBase" id="RU000591"/>
    </source>
</evidence>
<evidence type="ECO:0000259" key="15">
    <source>
        <dbReference type="PROSITE" id="PS51786"/>
    </source>
</evidence>
<dbReference type="GO" id="GO:0006515">
    <property type="term" value="P:protein quality control for misfolded or incompletely synthesized proteins"/>
    <property type="evidence" value="ECO:0007669"/>
    <property type="project" value="UniProtKB-UniRule"/>
</dbReference>
<dbReference type="NCBIfam" id="NF008053">
    <property type="entry name" value="PRK10787.1"/>
    <property type="match status" value="1"/>
</dbReference>
<dbReference type="GO" id="GO:0004252">
    <property type="term" value="F:serine-type endopeptidase activity"/>
    <property type="evidence" value="ECO:0007669"/>
    <property type="project" value="UniProtKB-UniRule"/>
</dbReference>
<dbReference type="Gene3D" id="1.10.8.60">
    <property type="match status" value="1"/>
</dbReference>
<evidence type="ECO:0000256" key="3">
    <source>
        <dbReference type="ARBA" id="ARBA00022670"/>
    </source>
</evidence>
<dbReference type="InterPro" id="IPR027543">
    <property type="entry name" value="Lon_bac"/>
</dbReference>
<evidence type="ECO:0000256" key="11">
    <source>
        <dbReference type="PIRSR" id="PIRSR001174-1"/>
    </source>
</evidence>
<dbReference type="HAMAP" id="MF_01973">
    <property type="entry name" value="lon_bact"/>
    <property type="match status" value="1"/>
</dbReference>
<dbReference type="PROSITE" id="PS51787">
    <property type="entry name" value="LON_N"/>
    <property type="match status" value="1"/>
</dbReference>
<dbReference type="InterPro" id="IPR046336">
    <property type="entry name" value="Lon_prtase_N_sf"/>
</dbReference>
<gene>
    <name evidence="9 17" type="primary">lon</name>
    <name evidence="17" type="ORF">H8689_10325</name>
</gene>
<keyword evidence="2 9" id="KW-0963">Cytoplasm</keyword>
<feature type="domain" description="Lon N-terminal" evidence="16">
    <location>
        <begin position="13"/>
        <end position="209"/>
    </location>
</feature>
<evidence type="ECO:0000256" key="2">
    <source>
        <dbReference type="ARBA" id="ARBA00022490"/>
    </source>
</evidence>
<evidence type="ECO:0000256" key="12">
    <source>
        <dbReference type="PIRSR" id="PIRSR001174-2"/>
    </source>
</evidence>
<dbReference type="Gene3D" id="1.20.58.1480">
    <property type="match status" value="1"/>
</dbReference>
<evidence type="ECO:0000256" key="1">
    <source>
        <dbReference type="ARBA" id="ARBA00004496"/>
    </source>
</evidence>
<dbReference type="Gene3D" id="2.30.130.40">
    <property type="entry name" value="LON domain-like"/>
    <property type="match status" value="1"/>
</dbReference>
<dbReference type="NCBIfam" id="TIGR00763">
    <property type="entry name" value="lon"/>
    <property type="match status" value="1"/>
</dbReference>
<comment type="subunit">
    <text evidence="9 10">Homohexamer. Organized in a ring with a central cavity.</text>
</comment>
<comment type="caution">
    <text evidence="17">The sequence shown here is derived from an EMBL/GenBank/DDBJ whole genome shotgun (WGS) entry which is preliminary data.</text>
</comment>
<accession>A0A926EYW8</accession>
<keyword evidence="18" id="KW-1185">Reference proteome</keyword>
<evidence type="ECO:0000313" key="18">
    <source>
        <dbReference type="Proteomes" id="UP000601522"/>
    </source>
</evidence>
<feature type="domain" description="Lon proteolytic" evidence="15">
    <location>
        <begin position="597"/>
        <end position="778"/>
    </location>
</feature>
<dbReference type="AlphaFoldDB" id="A0A926EYW8"/>
<dbReference type="GO" id="GO:0005737">
    <property type="term" value="C:cytoplasm"/>
    <property type="evidence" value="ECO:0007669"/>
    <property type="project" value="UniProtKB-SubCell"/>
</dbReference>
<dbReference type="InterPro" id="IPR003593">
    <property type="entry name" value="AAA+_ATPase"/>
</dbReference>
<dbReference type="Proteomes" id="UP000601522">
    <property type="component" value="Unassembled WGS sequence"/>
</dbReference>
<evidence type="ECO:0000256" key="7">
    <source>
        <dbReference type="ARBA" id="ARBA00022840"/>
    </source>
</evidence>
<dbReference type="FunFam" id="1.20.5.5270:FF:000002">
    <property type="entry name" value="Lon protease homolog"/>
    <property type="match status" value="1"/>
</dbReference>
<dbReference type="InterPro" id="IPR014721">
    <property type="entry name" value="Ribsml_uS5_D2-typ_fold_subgr"/>
</dbReference>
<evidence type="ECO:0000256" key="8">
    <source>
        <dbReference type="ARBA" id="ARBA00023016"/>
    </source>
</evidence>
<comment type="catalytic activity">
    <reaction evidence="9 10 13">
        <text>Hydrolysis of proteins in presence of ATP.</text>
        <dbReference type="EC" id="3.4.21.53"/>
    </reaction>
</comment>
<dbReference type="GO" id="GO:0005524">
    <property type="term" value="F:ATP binding"/>
    <property type="evidence" value="ECO:0007669"/>
    <property type="project" value="UniProtKB-UniRule"/>
</dbReference>
<proteinExistence type="evidence at transcript level"/>
<dbReference type="InterPro" id="IPR008269">
    <property type="entry name" value="Lon_proteolytic"/>
</dbReference>
<comment type="subcellular location">
    <subcellularLocation>
        <location evidence="1 9 10">Cytoplasm</location>
    </subcellularLocation>
</comment>
<dbReference type="Pfam" id="PF05362">
    <property type="entry name" value="Lon_C"/>
    <property type="match status" value="1"/>
</dbReference>
<evidence type="ECO:0000256" key="9">
    <source>
        <dbReference type="HAMAP-Rule" id="MF_01973"/>
    </source>
</evidence>
<evidence type="ECO:0000313" key="17">
    <source>
        <dbReference type="EMBL" id="MBC8591506.1"/>
    </source>
</evidence>
<dbReference type="GO" id="GO:0043565">
    <property type="term" value="F:sequence-specific DNA binding"/>
    <property type="evidence" value="ECO:0007669"/>
    <property type="project" value="UniProtKB-UniRule"/>
</dbReference>
<keyword evidence="8 9" id="KW-0346">Stress response</keyword>
<evidence type="ECO:0000256" key="5">
    <source>
        <dbReference type="ARBA" id="ARBA00022801"/>
    </source>
</evidence>
<comment type="function">
    <text evidence="9">ATP-dependent serine protease that mediates the selective degradation of mutant and abnormal proteins as well as certain short-lived regulatory proteins. Required for cellular homeostasis and for survival from DNA damage and developmental changes induced by stress. Degrades polypeptides processively to yield small peptide fragments that are 5 to 10 amino acids long. Binds to DNA in a double-stranded, site-specific manner.</text>
</comment>
<dbReference type="InterPro" id="IPR003111">
    <property type="entry name" value="Lon_prtase_N"/>
</dbReference>
<dbReference type="Gene3D" id="3.40.50.300">
    <property type="entry name" value="P-loop containing nucleotide triphosphate hydrolases"/>
    <property type="match status" value="1"/>
</dbReference>
<dbReference type="PROSITE" id="PS51786">
    <property type="entry name" value="LON_PROTEOLYTIC"/>
    <property type="match status" value="1"/>
</dbReference>
<name>A0A926EYW8_9FIRM</name>
<organism evidence="17 18">
    <name type="scientific">Wansuia hejianensis</name>
    <dbReference type="NCBI Taxonomy" id="2763667"/>
    <lineage>
        <taxon>Bacteria</taxon>
        <taxon>Bacillati</taxon>
        <taxon>Bacillota</taxon>
        <taxon>Clostridia</taxon>
        <taxon>Lachnospirales</taxon>
        <taxon>Lachnospiraceae</taxon>
        <taxon>Wansuia</taxon>
    </lineage>
</organism>
<dbReference type="SUPFAM" id="SSF52540">
    <property type="entry name" value="P-loop containing nucleoside triphosphate hydrolases"/>
    <property type="match status" value="1"/>
</dbReference>
<dbReference type="SMART" id="SM00464">
    <property type="entry name" value="LON"/>
    <property type="match status" value="1"/>
</dbReference>
<sequence length="787" mass="88593">MENSQYKIEKRTLPLIPLRGISIFPHMVIHFDVGRDKSINALEKAMMDDSPILLCTQIDPKIDEPNVDEFYHVGAISKVKQMLKLPGGSIRVLVEGVSRGRVVEIKSQESYFEAEIEELSYDPDNIIKDKDMEAAMRLVIGDLEEYINLSDKVSSEALVAVSDIEDPSRLADIIASYIFLKQEDNQKILETFDFYKRLEILHGILQEEIELLKIEDKISKRVKKQINKVQKEYYLKEQIKAIQKELGEDEDILVEVEDYKEKIHTINMPEEVKDKALKEVDRLTKLSPHSPETGVIRTYLDWIIDLPWSKESKSEIDIKKSRQILDKDHYGLEDVKERILEYIAIRKLTNSMRGPILCLVGPPGVGKTSIAKSIAKSLDREFVRMSLGGVRDEAEIRGHRRTYIGSMPGRIISSIRKAGTKNPVFLFDEIDKIGSDYRGDPASGLLEVLDPEQNSSFTDHFLDVPFDLSKVLFVTTANTTTTIPAPLLDRMEVISISGYTEEEKLNIATEYLLPKQIKDHGLSDNNLIISETGIRSIINNYTREAGVRNLEKNIANLCRKAAKRIVEENLKTVRINKGNISNYLGAPKYRYDIVEEKDQIGVANGLAWTAVGGETLSIEVNIMKGSGKVQLTGKLGDVMKESAMAGISYIRANSDILNIENNFYKDMDIHIHVPEGAIPKDGPSAGITIATAVISALSNTPIYRNVAMTGEITLRGRVLPVGGVKEKILAAHRMGIKKVLLPYDNSKDLEEIPDKIKKKLEFVLVKDMNEVIKHSLVKIGIEDNEDN</sequence>
<dbReference type="InterPro" id="IPR008268">
    <property type="entry name" value="Peptidase_S16_AS"/>
</dbReference>
<dbReference type="InterPro" id="IPR004815">
    <property type="entry name" value="Lon_bac/euk-typ"/>
</dbReference>
<reference evidence="17 18" key="1">
    <citation type="submission" date="2020-08" db="EMBL/GenBank/DDBJ databases">
        <title>Genome public.</title>
        <authorList>
            <person name="Liu C."/>
            <person name="Sun Q."/>
        </authorList>
    </citation>
    <scope>NUCLEOTIDE SEQUENCE [LARGE SCALE GENOMIC DNA]</scope>
    <source>
        <strain evidence="17 18">NSJ-26</strain>
    </source>
</reference>
<dbReference type="PRINTS" id="PR00830">
    <property type="entry name" value="ENDOLAPTASE"/>
</dbReference>
<dbReference type="FunFam" id="3.40.50.300:FF:000382">
    <property type="entry name" value="Lon protease homolog 2, peroxisomal"/>
    <property type="match status" value="1"/>
</dbReference>
<dbReference type="SUPFAM" id="SSF54211">
    <property type="entry name" value="Ribosomal protein S5 domain 2-like"/>
    <property type="match status" value="1"/>
</dbReference>
<dbReference type="EMBL" id="JACRTK010000004">
    <property type="protein sequence ID" value="MBC8591506.1"/>
    <property type="molecule type" value="Genomic_DNA"/>
</dbReference>
<evidence type="ECO:0000256" key="6">
    <source>
        <dbReference type="ARBA" id="ARBA00022825"/>
    </source>
</evidence>
<dbReference type="InterPro" id="IPR003959">
    <property type="entry name" value="ATPase_AAA_core"/>
</dbReference>
<dbReference type="RefSeq" id="WP_249324369.1">
    <property type="nucleotide sequence ID" value="NZ_JACRTK010000004.1"/>
</dbReference>